<dbReference type="InterPro" id="IPR000595">
    <property type="entry name" value="cNMP-bd_dom"/>
</dbReference>
<proteinExistence type="predicted"/>
<dbReference type="Pfam" id="PF00027">
    <property type="entry name" value="cNMP_binding"/>
    <property type="match status" value="1"/>
</dbReference>
<dbReference type="Gene3D" id="2.60.120.10">
    <property type="entry name" value="Jelly Rolls"/>
    <property type="match status" value="1"/>
</dbReference>
<dbReference type="InterPro" id="IPR018490">
    <property type="entry name" value="cNMP-bd_dom_sf"/>
</dbReference>
<dbReference type="AlphaFoldDB" id="A0A521EAP1"/>
<sequence length="187" mass="22196">MEELIQIINSFERLDLETELAIRKSFVEETFKKSELIIEEDKICDKIYFIKMGAVRRFCIEDGVEVTKWIYTDNQFVTSMSSFFEQKASFENFQTCEETVVYSLSYSDEQALLEYPLFIKFHIKQLRHYLSKINEFNHLFRLMTAEKKYLFLLESFPQIIKKAKLKHIASLIGVSQETLSRIRASII</sequence>
<organism evidence="2 3">
    <name type="scientific">Flavobacterium nitrogenifigens</name>
    <dbReference type="NCBI Taxonomy" id="1617283"/>
    <lineage>
        <taxon>Bacteria</taxon>
        <taxon>Pseudomonadati</taxon>
        <taxon>Bacteroidota</taxon>
        <taxon>Flavobacteriia</taxon>
        <taxon>Flavobacteriales</taxon>
        <taxon>Flavobacteriaceae</taxon>
        <taxon>Flavobacterium</taxon>
    </lineage>
</organism>
<dbReference type="SUPFAM" id="SSF51206">
    <property type="entry name" value="cAMP-binding domain-like"/>
    <property type="match status" value="1"/>
</dbReference>
<feature type="domain" description="Cyclic nucleotide-binding" evidence="1">
    <location>
        <begin position="10"/>
        <end position="56"/>
    </location>
</feature>
<gene>
    <name evidence="2" type="ORF">SAMN06265220_1042</name>
</gene>
<protein>
    <submittedName>
        <fullName evidence="2">cAMP-binding domain of CRP or a regulatory subunit of cAMP-dependent protein kinases</fullName>
    </submittedName>
</protein>
<keyword evidence="3" id="KW-1185">Reference proteome</keyword>
<name>A0A521EAP1_9FLAO</name>
<dbReference type="PROSITE" id="PS50042">
    <property type="entry name" value="CNMP_BINDING_3"/>
    <property type="match status" value="1"/>
</dbReference>
<evidence type="ECO:0000259" key="1">
    <source>
        <dbReference type="PROSITE" id="PS50042"/>
    </source>
</evidence>
<dbReference type="Proteomes" id="UP000319267">
    <property type="component" value="Unassembled WGS sequence"/>
</dbReference>
<reference evidence="2 3" key="1">
    <citation type="submission" date="2017-05" db="EMBL/GenBank/DDBJ databases">
        <authorList>
            <person name="Varghese N."/>
            <person name="Submissions S."/>
        </authorList>
    </citation>
    <scope>NUCLEOTIDE SEQUENCE [LARGE SCALE GENOMIC DNA]</scope>
    <source>
        <strain evidence="2 3">DSM 29982</strain>
    </source>
</reference>
<evidence type="ECO:0000313" key="3">
    <source>
        <dbReference type="Proteomes" id="UP000319267"/>
    </source>
</evidence>
<dbReference type="CDD" id="cd00038">
    <property type="entry name" value="CAP_ED"/>
    <property type="match status" value="1"/>
</dbReference>
<evidence type="ECO:0000313" key="2">
    <source>
        <dbReference type="EMBL" id="SMO80230.1"/>
    </source>
</evidence>
<dbReference type="InterPro" id="IPR014710">
    <property type="entry name" value="RmlC-like_jellyroll"/>
</dbReference>
<accession>A0A521EAP1</accession>
<dbReference type="EMBL" id="FXTQ01000004">
    <property type="protein sequence ID" value="SMO80230.1"/>
    <property type="molecule type" value="Genomic_DNA"/>
</dbReference>
<dbReference type="RefSeq" id="WP_142479102.1">
    <property type="nucleotide sequence ID" value="NZ_CP043612.1"/>
</dbReference>
<dbReference type="OrthoDB" id="758145at2"/>